<keyword evidence="8" id="KW-0234">DNA repair</keyword>
<proteinExistence type="inferred from homology"/>
<evidence type="ECO:0000259" key="15">
    <source>
        <dbReference type="PROSITE" id="PS51198"/>
    </source>
</evidence>
<evidence type="ECO:0000256" key="9">
    <source>
        <dbReference type="ARBA" id="ARBA00023235"/>
    </source>
</evidence>
<keyword evidence="4 12" id="KW-0378">Hydrolase</keyword>
<dbReference type="Proteomes" id="UP001160130">
    <property type="component" value="Unassembled WGS sequence"/>
</dbReference>
<keyword evidence="9" id="KW-0413">Isomerase</keyword>
<comment type="similarity">
    <text evidence="1 13">Belongs to the helicase family. UvrD subfamily.</text>
</comment>
<dbReference type="Pfam" id="PF13361">
    <property type="entry name" value="UvrD_C"/>
    <property type="match status" value="1"/>
</dbReference>
<dbReference type="PROSITE" id="PS51217">
    <property type="entry name" value="UVRD_HELICASE_CTER"/>
    <property type="match status" value="1"/>
</dbReference>
<organism evidence="17 18">
    <name type="scientific">Mycolicibacterium frederiksbergense</name>
    <dbReference type="NCBI Taxonomy" id="117567"/>
    <lineage>
        <taxon>Bacteria</taxon>
        <taxon>Bacillati</taxon>
        <taxon>Actinomycetota</taxon>
        <taxon>Actinomycetes</taxon>
        <taxon>Mycobacteriales</taxon>
        <taxon>Mycobacteriaceae</taxon>
        <taxon>Mycolicibacterium</taxon>
    </lineage>
</organism>
<gene>
    <name evidence="17" type="ORF">M2272_005780</name>
</gene>
<feature type="domain" description="UvrD-like helicase ATP-binding" evidence="15">
    <location>
        <begin position="24"/>
        <end position="316"/>
    </location>
</feature>
<dbReference type="NCBIfam" id="TIGR01073">
    <property type="entry name" value="pcrA"/>
    <property type="match status" value="1"/>
</dbReference>
<evidence type="ECO:0000259" key="16">
    <source>
        <dbReference type="PROSITE" id="PS51217"/>
    </source>
</evidence>
<evidence type="ECO:0000256" key="6">
    <source>
        <dbReference type="ARBA" id="ARBA00022840"/>
    </source>
</evidence>
<dbReference type="Gene3D" id="3.40.50.300">
    <property type="entry name" value="P-loop containing nucleotide triphosphate hydrolases"/>
    <property type="match status" value="2"/>
</dbReference>
<dbReference type="Pfam" id="PF21196">
    <property type="entry name" value="PcrA_UvrD_tudor"/>
    <property type="match status" value="1"/>
</dbReference>
<comment type="caution">
    <text evidence="17">The sequence shown here is derived from an EMBL/GenBank/DDBJ whole genome shotgun (WGS) entry which is preliminary data.</text>
</comment>
<dbReference type="PANTHER" id="PTHR11070">
    <property type="entry name" value="UVRD / RECB / PCRA DNA HELICASE FAMILY MEMBER"/>
    <property type="match status" value="1"/>
</dbReference>
<evidence type="ECO:0000256" key="12">
    <source>
        <dbReference type="PROSITE-ProRule" id="PRU00560"/>
    </source>
</evidence>
<dbReference type="InterPro" id="IPR014016">
    <property type="entry name" value="UvrD-like_ATP-bd"/>
</dbReference>
<dbReference type="CDD" id="cd17932">
    <property type="entry name" value="DEXQc_UvrD"/>
    <property type="match status" value="1"/>
</dbReference>
<dbReference type="Gene3D" id="1.10.486.10">
    <property type="entry name" value="PCRA, domain 4"/>
    <property type="match status" value="1"/>
</dbReference>
<dbReference type="InterPro" id="IPR013986">
    <property type="entry name" value="DExx_box_DNA_helicase_dom_sf"/>
</dbReference>
<evidence type="ECO:0000256" key="8">
    <source>
        <dbReference type="ARBA" id="ARBA00023204"/>
    </source>
</evidence>
<evidence type="ECO:0000256" key="4">
    <source>
        <dbReference type="ARBA" id="ARBA00022801"/>
    </source>
</evidence>
<dbReference type="SUPFAM" id="SSF52540">
    <property type="entry name" value="P-loop containing nucleoside triphosphate hydrolases"/>
    <property type="match status" value="1"/>
</dbReference>
<dbReference type="GO" id="GO:0016787">
    <property type="term" value="F:hydrolase activity"/>
    <property type="evidence" value="ECO:0007669"/>
    <property type="project" value="UniProtKB-KW"/>
</dbReference>
<keyword evidence="2 12" id="KW-0547">Nucleotide-binding</keyword>
<dbReference type="InterPro" id="IPR014017">
    <property type="entry name" value="DNA_helicase_UvrD-like_C"/>
</dbReference>
<dbReference type="PANTHER" id="PTHR11070:SF2">
    <property type="entry name" value="ATP-DEPENDENT DNA HELICASE SRS2"/>
    <property type="match status" value="1"/>
</dbReference>
<keyword evidence="5 12" id="KW-0347">Helicase</keyword>
<dbReference type="InterPro" id="IPR005751">
    <property type="entry name" value="ATP-dep_DNA_helicase_PcrA"/>
</dbReference>
<evidence type="ECO:0000256" key="2">
    <source>
        <dbReference type="ARBA" id="ARBA00022741"/>
    </source>
</evidence>
<dbReference type="GO" id="GO:0003678">
    <property type="term" value="F:DNA helicase activity"/>
    <property type="evidence" value="ECO:0007669"/>
    <property type="project" value="UniProtKB-EC"/>
</dbReference>
<evidence type="ECO:0000313" key="17">
    <source>
        <dbReference type="EMBL" id="MDH6199112.1"/>
    </source>
</evidence>
<evidence type="ECO:0000256" key="3">
    <source>
        <dbReference type="ARBA" id="ARBA00022763"/>
    </source>
</evidence>
<dbReference type="Pfam" id="PF00580">
    <property type="entry name" value="UvrD-helicase"/>
    <property type="match status" value="1"/>
</dbReference>
<dbReference type="EC" id="5.6.2.4" evidence="13"/>
<keyword evidence="7 13" id="KW-0238">DNA-binding</keyword>
<feature type="binding site" evidence="12">
    <location>
        <begin position="45"/>
        <end position="52"/>
    </location>
    <ligand>
        <name>ATP</name>
        <dbReference type="ChEBI" id="CHEBI:30616"/>
    </ligand>
</feature>
<evidence type="ECO:0000256" key="14">
    <source>
        <dbReference type="SAM" id="MobiDB-lite"/>
    </source>
</evidence>
<comment type="catalytic activity">
    <reaction evidence="11 13">
        <text>ATP + H2O = ADP + phosphate + H(+)</text>
        <dbReference type="Rhea" id="RHEA:13065"/>
        <dbReference type="ChEBI" id="CHEBI:15377"/>
        <dbReference type="ChEBI" id="CHEBI:15378"/>
        <dbReference type="ChEBI" id="CHEBI:30616"/>
        <dbReference type="ChEBI" id="CHEBI:43474"/>
        <dbReference type="ChEBI" id="CHEBI:456216"/>
        <dbReference type="EC" id="5.6.2.4"/>
    </reaction>
</comment>
<keyword evidence="3" id="KW-0227">DNA damage</keyword>
<evidence type="ECO:0000256" key="1">
    <source>
        <dbReference type="ARBA" id="ARBA00009922"/>
    </source>
</evidence>
<evidence type="ECO:0000256" key="5">
    <source>
        <dbReference type="ARBA" id="ARBA00022806"/>
    </source>
</evidence>
<comment type="catalytic activity">
    <reaction evidence="10">
        <text>Couples ATP hydrolysis with the unwinding of duplex DNA by translocating in the 3'-5' direction.</text>
        <dbReference type="EC" id="5.6.2.4"/>
    </reaction>
</comment>
<dbReference type="InterPro" id="IPR000212">
    <property type="entry name" value="DNA_helicase_UvrD/REP"/>
</dbReference>
<sequence>MSITPTPTPAAAYPVASDIDALLDGLNPHQREAVLHAGSPLLIVAGAGSGKTAVLTRRIAYLLAARDVGVGQILAITFTNKAAAEMRERVVGLVGPRARNMWVSTFHSTCVRILRNQASLLPGLNSNFSIYDSDDSRRLLMMIGKDLGLDTKRYSPRFLANGISNLKNELIGPEQAAAEASEAAEEMAGIVAQVYGEYQRRLRAANALDFDDLIGETVGILQAFPQIAQYYRRRFRHVLVDEYQDTNHAQYVLVRELVGHHLDEKDGVGPSELCVVGDADQSIYAFRGATIRNIEDFERDYPDATTILLEQNYRSTQTILNAANSVIARNTGRREKRLWTEEGEGELIVGYVADNEHDEARFVAEEIDALADSEGLKYGDVAVFYRTNNSSRALEEVFIRAGIPYKVVGGVRFYERREIRDIVAYLRVLDNPGDSVSMRRILNTPRRGIGDRAEACVAVYAESTGASFNDALQAAAEGRVPLLNSRSEKAIASFVQMLDQLRAKLDDELGDLVEAVLERTGYRRELEASSDPQDLARLDNLNELVSVAHEFSIDLANARALAEQGEGESVDEDIPDTGVLAQFLERVSLVADADEIPEDGAGVVTMMTLHTAKGLEFPAVFVTGWEDGMFPHMRALGDPGELSEERRLAYVGITRARQRLYLSRAKVRSSWGQPMLNPESRFLREIPEELINWRRVEQPSSSLSAPVGNAGRYGTSRPSPARPAAARNRAVITLVPGDRVTHDKYGLGRVEEVTGTGEQAMSLIDFGSAGRVNLMHNFAPVQKL</sequence>
<evidence type="ECO:0000256" key="11">
    <source>
        <dbReference type="ARBA" id="ARBA00048988"/>
    </source>
</evidence>
<dbReference type="Gene3D" id="1.10.10.160">
    <property type="match status" value="1"/>
</dbReference>
<evidence type="ECO:0000256" key="7">
    <source>
        <dbReference type="ARBA" id="ARBA00023125"/>
    </source>
</evidence>
<dbReference type="InterPro" id="IPR027417">
    <property type="entry name" value="P-loop_NTPase"/>
</dbReference>
<protein>
    <recommendedName>
        <fullName evidence="13">ATP-dependent DNA helicase</fullName>
        <ecNumber evidence="13">5.6.2.4</ecNumber>
    </recommendedName>
</protein>
<feature type="domain" description="UvrD-like helicase C-terminal" evidence="16">
    <location>
        <begin position="317"/>
        <end position="614"/>
    </location>
</feature>
<keyword evidence="18" id="KW-1185">Reference proteome</keyword>
<feature type="region of interest" description="Disordered" evidence="14">
    <location>
        <begin position="701"/>
        <end position="726"/>
    </location>
</feature>
<dbReference type="CDD" id="cd18807">
    <property type="entry name" value="SF1_C_UvrD"/>
    <property type="match status" value="1"/>
</dbReference>
<reference evidence="17 18" key="1">
    <citation type="submission" date="2023-04" db="EMBL/GenBank/DDBJ databases">
        <title>Forest soil microbial communities from Buena Vista Peninsula, Colon Province, Panama.</title>
        <authorList>
            <person name="Bouskill N."/>
        </authorList>
    </citation>
    <scope>NUCLEOTIDE SEQUENCE [LARGE SCALE GENOMIC DNA]</scope>
    <source>
        <strain evidence="17 18">AC80</strain>
    </source>
</reference>
<evidence type="ECO:0000256" key="13">
    <source>
        <dbReference type="RuleBase" id="RU364053"/>
    </source>
</evidence>
<accession>A0ABT6LA60</accession>
<dbReference type="EMBL" id="JARXVE010000015">
    <property type="protein sequence ID" value="MDH6199112.1"/>
    <property type="molecule type" value="Genomic_DNA"/>
</dbReference>
<evidence type="ECO:0000313" key="18">
    <source>
        <dbReference type="Proteomes" id="UP001160130"/>
    </source>
</evidence>
<name>A0ABT6LA60_9MYCO</name>
<feature type="compositionally biased region" description="Low complexity" evidence="14">
    <location>
        <begin position="716"/>
        <end position="726"/>
    </location>
</feature>
<evidence type="ECO:0000256" key="10">
    <source>
        <dbReference type="ARBA" id="ARBA00034617"/>
    </source>
</evidence>
<dbReference type="PROSITE" id="PS51198">
    <property type="entry name" value="UVRD_HELICASE_ATP_BIND"/>
    <property type="match status" value="1"/>
</dbReference>
<keyword evidence="6 12" id="KW-0067">ATP-binding</keyword>
<dbReference type="RefSeq" id="WP_280835671.1">
    <property type="nucleotide sequence ID" value="NZ_JARXVE010000015.1"/>
</dbReference>